<sequence length="162" mass="19398">MNIFEILREEHDNISKFVDKFEIMAIDLMEKNEISIEEYTKAIEFIRVYADKTHHQKEEELLFKAMLETKDEMANNLVNHGMIVEHNLARLYVWELENALKAYQKEPTVKLKLAIVTNTMSYVYLLRRHIDKENRVAYPYGERLLSKEVIEKLNEQAQNYMK</sequence>
<dbReference type="PANTHER" id="PTHR39966">
    <property type="entry name" value="BLL2471 PROTEIN-RELATED"/>
    <property type="match status" value="1"/>
</dbReference>
<dbReference type="InterPro" id="IPR012312">
    <property type="entry name" value="Hemerythrin-like"/>
</dbReference>
<dbReference type="EMBL" id="UGPP01000001">
    <property type="protein sequence ID" value="STY70826.1"/>
    <property type="molecule type" value="Genomic_DNA"/>
</dbReference>
<dbReference type="Gene3D" id="1.20.120.520">
    <property type="entry name" value="nmb1532 protein domain like"/>
    <property type="match status" value="1"/>
</dbReference>
<reference evidence="2 3" key="1">
    <citation type="submission" date="2018-06" db="EMBL/GenBank/DDBJ databases">
        <authorList>
            <consortium name="Pathogen Informatics"/>
            <person name="Doyle S."/>
        </authorList>
    </citation>
    <scope>NUCLEOTIDE SEQUENCE [LARGE SCALE GENOMIC DNA]</scope>
    <source>
        <strain evidence="2 3">NCTC10571</strain>
    </source>
</reference>
<proteinExistence type="predicted"/>
<evidence type="ECO:0000313" key="2">
    <source>
        <dbReference type="EMBL" id="STY70826.1"/>
    </source>
</evidence>
<dbReference type="Proteomes" id="UP000255234">
    <property type="component" value="Unassembled WGS sequence"/>
</dbReference>
<protein>
    <submittedName>
        <fullName evidence="2">Uncharacterized conserved protein</fullName>
    </submittedName>
</protein>
<organism evidence="2 3">
    <name type="scientific">Megamonas hypermegale</name>
    <dbReference type="NCBI Taxonomy" id="158847"/>
    <lineage>
        <taxon>Bacteria</taxon>
        <taxon>Bacillati</taxon>
        <taxon>Bacillota</taxon>
        <taxon>Negativicutes</taxon>
        <taxon>Selenomonadales</taxon>
        <taxon>Selenomonadaceae</taxon>
        <taxon>Megamonas</taxon>
    </lineage>
</organism>
<evidence type="ECO:0000313" key="3">
    <source>
        <dbReference type="Proteomes" id="UP000255234"/>
    </source>
</evidence>
<dbReference type="AlphaFoldDB" id="A0A378NSJ0"/>
<gene>
    <name evidence="2" type="ORF">NCTC10571_00972</name>
</gene>
<dbReference type="Pfam" id="PF01814">
    <property type="entry name" value="Hemerythrin"/>
    <property type="match status" value="1"/>
</dbReference>
<evidence type="ECO:0000259" key="1">
    <source>
        <dbReference type="Pfam" id="PF01814"/>
    </source>
</evidence>
<feature type="domain" description="Hemerythrin-like" evidence="1">
    <location>
        <begin position="3"/>
        <end position="140"/>
    </location>
</feature>
<accession>A0A378NSJ0</accession>
<dbReference type="PANTHER" id="PTHR39966:SF1">
    <property type="entry name" value="HEMERYTHRIN-LIKE DOMAIN-CONTAINING PROTEIN"/>
    <property type="match status" value="1"/>
</dbReference>
<dbReference type="GO" id="GO:0005886">
    <property type="term" value="C:plasma membrane"/>
    <property type="evidence" value="ECO:0007669"/>
    <property type="project" value="TreeGrafter"/>
</dbReference>
<name>A0A378NSJ0_9FIRM</name>
<dbReference type="RefSeq" id="WP_018998906.1">
    <property type="nucleotide sequence ID" value="NZ_UGPP01000001.1"/>
</dbReference>